<dbReference type="Proteomes" id="UP001295684">
    <property type="component" value="Unassembled WGS sequence"/>
</dbReference>
<dbReference type="GO" id="GO:0007017">
    <property type="term" value="P:microtubule-based process"/>
    <property type="evidence" value="ECO:0007669"/>
    <property type="project" value="TreeGrafter"/>
</dbReference>
<keyword evidence="4" id="KW-0175">Coiled coil</keyword>
<dbReference type="Gene3D" id="1.10.287.370">
    <property type="match status" value="1"/>
</dbReference>
<dbReference type="InterPro" id="IPR016655">
    <property type="entry name" value="PFD3"/>
</dbReference>
<dbReference type="InterPro" id="IPR004127">
    <property type="entry name" value="Prefoldin_subunit_alpha"/>
</dbReference>
<dbReference type="AlphaFoldDB" id="A0AAD2D560"/>
<evidence type="ECO:0000313" key="7">
    <source>
        <dbReference type="Proteomes" id="UP001295684"/>
    </source>
</evidence>
<feature type="compositionally biased region" description="Basic and acidic residues" evidence="5">
    <location>
        <begin position="1"/>
        <end position="14"/>
    </location>
</feature>
<organism evidence="6 7">
    <name type="scientific">Euplotes crassus</name>
    <dbReference type="NCBI Taxonomy" id="5936"/>
    <lineage>
        <taxon>Eukaryota</taxon>
        <taxon>Sar</taxon>
        <taxon>Alveolata</taxon>
        <taxon>Ciliophora</taxon>
        <taxon>Intramacronucleata</taxon>
        <taxon>Spirotrichea</taxon>
        <taxon>Hypotrichia</taxon>
        <taxon>Euplotida</taxon>
        <taxon>Euplotidae</taxon>
        <taxon>Moneuplotes</taxon>
    </lineage>
</organism>
<comment type="caution">
    <text evidence="6">The sequence shown here is derived from an EMBL/GenBank/DDBJ whole genome shotgun (WGS) entry which is preliminary data.</text>
</comment>
<feature type="coiled-coil region" evidence="4">
    <location>
        <begin position="45"/>
        <end position="104"/>
    </location>
</feature>
<reference evidence="6" key="1">
    <citation type="submission" date="2023-07" db="EMBL/GenBank/DDBJ databases">
        <authorList>
            <consortium name="AG Swart"/>
            <person name="Singh M."/>
            <person name="Singh A."/>
            <person name="Seah K."/>
            <person name="Emmerich C."/>
        </authorList>
    </citation>
    <scope>NUCLEOTIDE SEQUENCE</scope>
    <source>
        <strain evidence="6">DP1</strain>
    </source>
</reference>
<dbReference type="EMBL" id="CAMPGE010022818">
    <property type="protein sequence ID" value="CAI2380827.1"/>
    <property type="molecule type" value="Genomic_DNA"/>
</dbReference>
<sequence length="198" mass="22818">MSEEEKKQVPKEGEIPLTSEGNNARKIPKCEFIEDVETFIEKYKAKETLEAMNELYRKYQFMESQLIAGKKNLKIKLPEIKKTIDMVKLLKEKHEDEVERFNTNFLISDNIWARAEINNSSGKVGLWLGANVMVEQSYDEALALLEKNNFNASKKLESTNEDLDYIKDQITTMEVNMARVYNQNVVNTKKKGGEQATA</sequence>
<dbReference type="FunFam" id="1.10.287.370:FF:000001">
    <property type="entry name" value="Prefoldin subunit 3"/>
    <property type="match status" value="1"/>
</dbReference>
<dbReference type="SUPFAM" id="SSF46579">
    <property type="entry name" value="Prefoldin"/>
    <property type="match status" value="1"/>
</dbReference>
<evidence type="ECO:0000256" key="3">
    <source>
        <dbReference type="PIRNR" id="PIRNR016396"/>
    </source>
</evidence>
<proteinExistence type="inferred from homology"/>
<dbReference type="GO" id="GO:0005737">
    <property type="term" value="C:cytoplasm"/>
    <property type="evidence" value="ECO:0007669"/>
    <property type="project" value="UniProtKB-ARBA"/>
</dbReference>
<dbReference type="PANTHER" id="PTHR12409:SF0">
    <property type="entry name" value="PREFOLDIN SUBUNIT 3"/>
    <property type="match status" value="1"/>
</dbReference>
<dbReference type="GO" id="GO:0015631">
    <property type="term" value="F:tubulin binding"/>
    <property type="evidence" value="ECO:0007669"/>
    <property type="project" value="TreeGrafter"/>
</dbReference>
<dbReference type="GO" id="GO:0007021">
    <property type="term" value="P:tubulin complex assembly"/>
    <property type="evidence" value="ECO:0007669"/>
    <property type="project" value="TreeGrafter"/>
</dbReference>
<dbReference type="Pfam" id="PF02996">
    <property type="entry name" value="Prefoldin"/>
    <property type="match status" value="1"/>
</dbReference>
<comment type="similarity">
    <text evidence="1 3">Belongs to the prefoldin subunit alpha family.</text>
</comment>
<evidence type="ECO:0000256" key="2">
    <source>
        <dbReference type="ARBA" id="ARBA00023186"/>
    </source>
</evidence>
<feature type="region of interest" description="Disordered" evidence="5">
    <location>
        <begin position="1"/>
        <end position="22"/>
    </location>
</feature>
<dbReference type="GO" id="GO:0006457">
    <property type="term" value="P:protein folding"/>
    <property type="evidence" value="ECO:0007669"/>
    <property type="project" value="UniProtKB-UniRule"/>
</dbReference>
<comment type="subunit">
    <text evidence="3">Heterohexamer of two PFD-alpha type and four PFD-beta type subunits.</text>
</comment>
<evidence type="ECO:0000313" key="6">
    <source>
        <dbReference type="EMBL" id="CAI2380827.1"/>
    </source>
</evidence>
<dbReference type="PANTHER" id="PTHR12409">
    <property type="entry name" value="PREFOLDIN SUBUNIT 3"/>
    <property type="match status" value="1"/>
</dbReference>
<evidence type="ECO:0000256" key="1">
    <source>
        <dbReference type="ARBA" id="ARBA00010048"/>
    </source>
</evidence>
<dbReference type="CDD" id="cd23156">
    <property type="entry name" value="Prefoldin_3"/>
    <property type="match status" value="1"/>
</dbReference>
<dbReference type="PIRSF" id="PIRSF016396">
    <property type="entry name" value="Prefoldin_subunit_3"/>
    <property type="match status" value="1"/>
</dbReference>
<keyword evidence="7" id="KW-1185">Reference proteome</keyword>
<accession>A0AAD2D560</accession>
<dbReference type="InterPro" id="IPR009053">
    <property type="entry name" value="Prefoldin"/>
</dbReference>
<evidence type="ECO:0000256" key="5">
    <source>
        <dbReference type="SAM" id="MobiDB-lite"/>
    </source>
</evidence>
<gene>
    <name evidence="6" type="ORF">ECRASSUSDP1_LOCUS22267</name>
</gene>
<dbReference type="GO" id="GO:0016272">
    <property type="term" value="C:prefoldin complex"/>
    <property type="evidence" value="ECO:0007669"/>
    <property type="project" value="UniProtKB-UniRule"/>
</dbReference>
<keyword evidence="2 3" id="KW-0143">Chaperone</keyword>
<protein>
    <recommendedName>
        <fullName evidence="3">Prefoldin subunit 3</fullName>
    </recommendedName>
</protein>
<evidence type="ECO:0000256" key="4">
    <source>
        <dbReference type="SAM" id="Coils"/>
    </source>
</evidence>
<comment type="function">
    <text evidence="3">Binds specifically to cytosolic chaperonin (c-CPN) and transfers target proteins to it. Binds to nascent polypeptide chain and promotes folding in an environment in which there are many competing pathways for nonnative proteins.</text>
</comment>
<name>A0AAD2D560_EUPCR</name>